<accession>A0A1R3GPY1</accession>
<dbReference type="Gramene" id="OMO60070">
    <property type="protein sequence ID" value="OMO60070"/>
    <property type="gene ID" value="CCACVL1_24427"/>
</dbReference>
<name>A0A1R3GPY1_COCAP</name>
<feature type="region of interest" description="Disordered" evidence="1">
    <location>
        <begin position="1"/>
        <end position="44"/>
    </location>
</feature>
<comment type="caution">
    <text evidence="2">The sequence shown here is derived from an EMBL/GenBank/DDBJ whole genome shotgun (WGS) entry which is preliminary data.</text>
</comment>
<evidence type="ECO:0000313" key="3">
    <source>
        <dbReference type="Proteomes" id="UP000188268"/>
    </source>
</evidence>
<sequence length="44" mass="4778">MSESRLGFVEPASTSPSDDKFNPVVPEEEPKKRRAGASDADDVE</sequence>
<evidence type="ECO:0000256" key="1">
    <source>
        <dbReference type="SAM" id="MobiDB-lite"/>
    </source>
</evidence>
<dbReference type="Proteomes" id="UP000188268">
    <property type="component" value="Unassembled WGS sequence"/>
</dbReference>
<evidence type="ECO:0000313" key="2">
    <source>
        <dbReference type="EMBL" id="OMO60070.1"/>
    </source>
</evidence>
<protein>
    <submittedName>
        <fullName evidence="2">Uncharacterized protein</fullName>
    </submittedName>
</protein>
<gene>
    <name evidence="2" type="ORF">CCACVL1_24427</name>
</gene>
<organism evidence="2 3">
    <name type="scientific">Corchorus capsularis</name>
    <name type="common">Jute</name>
    <dbReference type="NCBI Taxonomy" id="210143"/>
    <lineage>
        <taxon>Eukaryota</taxon>
        <taxon>Viridiplantae</taxon>
        <taxon>Streptophyta</taxon>
        <taxon>Embryophyta</taxon>
        <taxon>Tracheophyta</taxon>
        <taxon>Spermatophyta</taxon>
        <taxon>Magnoliopsida</taxon>
        <taxon>eudicotyledons</taxon>
        <taxon>Gunneridae</taxon>
        <taxon>Pentapetalae</taxon>
        <taxon>rosids</taxon>
        <taxon>malvids</taxon>
        <taxon>Malvales</taxon>
        <taxon>Malvaceae</taxon>
        <taxon>Grewioideae</taxon>
        <taxon>Apeibeae</taxon>
        <taxon>Corchorus</taxon>
    </lineage>
</organism>
<dbReference type="AlphaFoldDB" id="A0A1R3GPY1"/>
<dbReference type="OrthoDB" id="10306562at2759"/>
<proteinExistence type="predicted"/>
<reference evidence="2 3" key="1">
    <citation type="submission" date="2013-09" db="EMBL/GenBank/DDBJ databases">
        <title>Corchorus capsularis genome sequencing.</title>
        <authorList>
            <person name="Alam M."/>
            <person name="Haque M.S."/>
            <person name="Islam M.S."/>
            <person name="Emdad E.M."/>
            <person name="Islam M.M."/>
            <person name="Ahmed B."/>
            <person name="Halim A."/>
            <person name="Hossen Q.M.M."/>
            <person name="Hossain M.Z."/>
            <person name="Ahmed R."/>
            <person name="Khan M.M."/>
            <person name="Islam R."/>
            <person name="Rashid M.M."/>
            <person name="Khan S.A."/>
            <person name="Rahman M.S."/>
            <person name="Alam M."/>
        </authorList>
    </citation>
    <scope>NUCLEOTIDE SEQUENCE [LARGE SCALE GENOMIC DNA]</scope>
    <source>
        <strain evidence="3">cv. CVL-1</strain>
        <tissue evidence="2">Whole seedling</tissue>
    </source>
</reference>
<keyword evidence="3" id="KW-1185">Reference proteome</keyword>
<dbReference type="EMBL" id="AWWV01013774">
    <property type="protein sequence ID" value="OMO60070.1"/>
    <property type="molecule type" value="Genomic_DNA"/>
</dbReference>